<feature type="transmembrane region" description="Helical" evidence="2">
    <location>
        <begin position="911"/>
        <end position="933"/>
    </location>
</feature>
<evidence type="ECO:0000313" key="6">
    <source>
        <dbReference type="Proteomes" id="UP001152797"/>
    </source>
</evidence>
<feature type="compositionally biased region" description="Basic residues" evidence="1">
    <location>
        <begin position="1137"/>
        <end position="1147"/>
    </location>
</feature>
<dbReference type="InterPro" id="IPR009030">
    <property type="entry name" value="Growth_fac_rcpt_cys_sf"/>
</dbReference>
<evidence type="ECO:0000259" key="3">
    <source>
        <dbReference type="Pfam" id="PF07699"/>
    </source>
</evidence>
<feature type="transmembrane region" description="Helical" evidence="2">
    <location>
        <begin position="664"/>
        <end position="686"/>
    </location>
</feature>
<feature type="transmembrane region" description="Helical" evidence="2">
    <location>
        <begin position="633"/>
        <end position="652"/>
    </location>
</feature>
<dbReference type="SMART" id="SM01411">
    <property type="entry name" value="Ephrin_rec_like"/>
    <property type="match status" value="2"/>
</dbReference>
<feature type="compositionally biased region" description="Low complexity" evidence="1">
    <location>
        <begin position="1035"/>
        <end position="1048"/>
    </location>
</feature>
<dbReference type="PANTHER" id="PTHR46967:SF1">
    <property type="entry name" value="KERATIN-ASSOCIATED PROTEIN 16-1-LIKE"/>
    <property type="match status" value="1"/>
</dbReference>
<feature type="region of interest" description="Disordered" evidence="1">
    <location>
        <begin position="1131"/>
        <end position="1184"/>
    </location>
</feature>
<reference evidence="4" key="1">
    <citation type="submission" date="2022-10" db="EMBL/GenBank/DDBJ databases">
        <authorList>
            <person name="Chen Y."/>
            <person name="Dougan E. K."/>
            <person name="Chan C."/>
            <person name="Rhodes N."/>
            <person name="Thang M."/>
        </authorList>
    </citation>
    <scope>NUCLEOTIDE SEQUENCE</scope>
</reference>
<dbReference type="InterPro" id="IPR011641">
    <property type="entry name" value="Tyr-kin_ephrin_A/B_rcpt-like"/>
</dbReference>
<evidence type="ECO:0000256" key="2">
    <source>
        <dbReference type="SAM" id="Phobius"/>
    </source>
</evidence>
<dbReference type="EMBL" id="CAMXCT030000107">
    <property type="protein sequence ID" value="CAL4761230.1"/>
    <property type="molecule type" value="Genomic_DNA"/>
</dbReference>
<proteinExistence type="predicted"/>
<keyword evidence="2" id="KW-0812">Transmembrane</keyword>
<dbReference type="EMBL" id="CAMXCT020000107">
    <property type="protein sequence ID" value="CAL1127293.1"/>
    <property type="molecule type" value="Genomic_DNA"/>
</dbReference>
<feature type="transmembrane region" description="Helical" evidence="2">
    <location>
        <begin position="814"/>
        <end position="838"/>
    </location>
</feature>
<dbReference type="SUPFAM" id="SSF53850">
    <property type="entry name" value="Periplasmic binding protein-like II"/>
    <property type="match status" value="1"/>
</dbReference>
<evidence type="ECO:0000256" key="1">
    <source>
        <dbReference type="SAM" id="MobiDB-lite"/>
    </source>
</evidence>
<dbReference type="PANTHER" id="PTHR46967">
    <property type="entry name" value="INSULIN-LIKE GROWTH FACTOR BINDING PROTEIN,N-TERMINAL"/>
    <property type="match status" value="1"/>
</dbReference>
<gene>
    <name evidence="4" type="ORF">C1SCF055_LOCUS2362</name>
</gene>
<keyword evidence="5" id="KW-0675">Receptor</keyword>
<keyword evidence="2" id="KW-0472">Membrane</keyword>
<evidence type="ECO:0000313" key="5">
    <source>
        <dbReference type="EMBL" id="CAL4761230.1"/>
    </source>
</evidence>
<dbReference type="CDD" id="cd00185">
    <property type="entry name" value="TNFRSF"/>
    <property type="match status" value="1"/>
</dbReference>
<accession>A0A9P1BI64</accession>
<feature type="transmembrane region" description="Helical" evidence="2">
    <location>
        <begin position="726"/>
        <end position="747"/>
    </location>
</feature>
<keyword evidence="6" id="KW-1185">Reference proteome</keyword>
<feature type="region of interest" description="Disordered" evidence="1">
    <location>
        <begin position="1027"/>
        <end position="1095"/>
    </location>
</feature>
<reference evidence="5 6" key="2">
    <citation type="submission" date="2024-05" db="EMBL/GenBank/DDBJ databases">
        <authorList>
            <person name="Chen Y."/>
            <person name="Shah S."/>
            <person name="Dougan E. K."/>
            <person name="Thang M."/>
            <person name="Chan C."/>
        </authorList>
    </citation>
    <scope>NUCLEOTIDE SEQUENCE [LARGE SCALE GENOMIC DNA]</scope>
</reference>
<dbReference type="SUPFAM" id="SSF57184">
    <property type="entry name" value="Growth factor receptor domain"/>
    <property type="match status" value="1"/>
</dbReference>
<dbReference type="EMBL" id="CAMXCT010000107">
    <property type="protein sequence ID" value="CAI3973918.1"/>
    <property type="molecule type" value="Genomic_DNA"/>
</dbReference>
<dbReference type="Pfam" id="PF07699">
    <property type="entry name" value="Ephrin_rec_like"/>
    <property type="match status" value="1"/>
</dbReference>
<feature type="domain" description="Tyrosine-protein kinase ephrin type A/B receptor-like" evidence="3">
    <location>
        <begin position="470"/>
        <end position="518"/>
    </location>
</feature>
<evidence type="ECO:0000313" key="4">
    <source>
        <dbReference type="EMBL" id="CAI3973918.1"/>
    </source>
</evidence>
<organism evidence="4">
    <name type="scientific">Cladocopium goreaui</name>
    <dbReference type="NCBI Taxonomy" id="2562237"/>
    <lineage>
        <taxon>Eukaryota</taxon>
        <taxon>Sar</taxon>
        <taxon>Alveolata</taxon>
        <taxon>Dinophyceae</taxon>
        <taxon>Suessiales</taxon>
        <taxon>Symbiodiniaceae</taxon>
        <taxon>Cladocopium</taxon>
    </lineage>
</organism>
<protein>
    <submittedName>
        <fullName evidence="5">Soluble TNF receptor II (Cytokine response-modifying protein B)</fullName>
    </submittedName>
</protein>
<feature type="region of interest" description="Disordered" evidence="1">
    <location>
        <begin position="985"/>
        <end position="1007"/>
    </location>
</feature>
<comment type="caution">
    <text evidence="4">The sequence shown here is derived from an EMBL/GenBank/DDBJ whole genome shotgun (WGS) entry which is preliminary data.</text>
</comment>
<name>A0A9P1BI64_9DINO</name>
<sequence>MVTLSTIVQRVDVENTTEHDQVNPNGETYPVGVFISNYAASWAAQYLGAALIQDVLGYNVTLNADAPGSGSVAGYYSVTGCRNPSNTSDRGCMQGVSYYHVHFESWFGYQSDWEFIRKTYSSMAPKSLGNMGYMGFTSIYLPKPVQAQAYAADGLALQYFRSWNASWNQPSKYFGLISSVDTSKLMPCNASVMTDDGAMRRHVRFTGDSDGVVINNDLYTGRCDDGFWWTAPSCRANASRCVGFITGGSGWGAEEMMQKFTVWNMPLAVGVAASWGDYTQLPLSGEHTFYWWTPDPTFLELAPLPLQFPPNNAREFAQNILTSSGSSTSIDTIVSQDLAILAPTVEKFADKLQLTLSQMDEILLDQKNTGDSWENVTCRWILANRATWQKWIPDESECAPGFGLFDQILSEFTDTRVNVTNKIICEACPPGTFSQMMSDDNGDTYICVPCDKGTSQPSGAALTCTPCKSGEYQDEIRSTECNRCAIGMYQDEEGQLGCKSCPSSTSTLGFGSVAPSDCGCPENYIDMDRSGGFECVQCSVGMTCPALSSLVDLESGTSVLGEEFTPKIQQGFYSIAGSSTSTEVFKCRSPVSCPGGPPGTCAGGLVGTPCSQCPAGATWTGSECEDCAGWRQALWVFAVVGIFAFLTVAYYLATSKVTAKATVLFATTASFGMLVMAMQNMGLIGMMTVEWPVSLEGLFSICQFLLLDIDSYGFSCIAGQSEPIRYLLSALIFPSGVAWLALCFAVSKLFPKKHQWEGPKVCSTMGAFLQVGFSTMSATSLAPMMCYQHPNGQRSIMKYPGVICGSAEHDMMLVIAWILLVVFVFGFVALCAFAVFMVPRWSAKRQNHFVACARFLVFRFRLAQGWLKAFGVLFGTLGLGFCACGRVGSLFRGVTSGILSLVCQSLGGSEFLLWACFVFSVGGVLAGVGWWHARAVSLGLSPSGPARALVPCRWVGRCRVPGPGHGWRRRWHGFCLRRTRSVSGRVSVGAGDPDPSPSPGLNRLCRGGGMSEKDLLTSLQALLTKFCDPGDGPRNPASGSGNSSSTPGKGKGKFKGKTAGVVSGSGKGITRSFPGGTSGKGTTKGTYKKDSPGTNGEEALLSALMRLVERSSKTQGTGLLQRLHSLVNAATKGQGLAKKRRTKKKQRTTAAMDTAKSNTPASLRRGKGKGKGSHSETKVDKAGVQSSGFQPVRLLPAGWPDKAAMNVGKLRETLAKGQSPQGCVTWAMEHQVPELRNLAQVHGIKKAFAIVCLARPGQNEAPHSGGVKRLLPTTDKEGRAGLGHFWTFPLAEQFPVLPSCSMSSSAAPVQRFRIGGGASLGLIGEDAPEGSRPKVWQVAGVPSKWNSQDLQRCLEAADFQDTTVLRRTSARVRQLLLLSLTSTCQETTTTAGGFTVYKQKCLDCGVSMYRGDERYKGNMSPKESALKALAGWRAQRKNLSEKADGTTMTLRGRRGERVGEDHSVAWAQLGLPAFPKVNSESTSWKFQKCRKSTCQSVTSEEAAEAWRRAASPQTQWESVLQSEAEDVWQVTRDMRSKAEGPDNVSAQALDSMPPEGLRAVERPVVGSKAMGQFRWECFARVLRWLQTDRRDADIGRHINLQDQIDAVMMGGMRTAASTRWAGNFEEVTEAGDMVHVQLLVPFAAGLVDFATCMLRQPMIRFRLDSWWFGVPLLVRGPLINLPVVAATDYPPIQVVVIAMVLTTGMAASMQDGGSPELTFNQRDRHT</sequence>
<dbReference type="Gene3D" id="2.10.50.10">
    <property type="entry name" value="Tumor Necrosis Factor Receptor, subunit A, domain 2"/>
    <property type="match status" value="2"/>
</dbReference>
<keyword evidence="2" id="KW-1133">Transmembrane helix</keyword>
<dbReference type="OrthoDB" id="8633482at2759"/>
<dbReference type="Gene3D" id="3.40.190.10">
    <property type="entry name" value="Periplasmic binding protein-like II"/>
    <property type="match status" value="1"/>
</dbReference>
<dbReference type="Proteomes" id="UP001152797">
    <property type="component" value="Unassembled WGS sequence"/>
</dbReference>
<feature type="transmembrane region" description="Helical" evidence="2">
    <location>
        <begin position="869"/>
        <end position="891"/>
    </location>
</feature>